<dbReference type="AlphaFoldDB" id="A0A917D126"/>
<sequence length="375" mass="37657">MKGRSVRRTAAVVAVASVTMVGCARFDDSASSPFSPEPSADPAQIEPVEPNAPRSSTPPPSVPPGPCVDPDANVVATCLDPLSGLVVLPDGVSALVAERKTGRILQVASGASPVEVAKVTVDGSGDGGLLDVALSPTYAEDRLIYAYITTSSDNRVVRIAPGDVPKPVLTGIPRGGSSNAGAIDFIGSRLLVLTGDAGSPSAATNPASLAGKVLRVDDIGTDTGSKAPPQVLMSGIGRAGDICLDSNGSTYVTDATATEDRLQRITPEGTTVPSPVWTWPDRPGVAGCATGQGSVAVALTGQRAVAVLAVDPQTNVVTTAPSLVAQDQYGRLSGAAVGPDGLIWVSTVNKDGGTPTATDDRVVKIPLPAGGGSTV</sequence>
<dbReference type="InterPro" id="IPR011042">
    <property type="entry name" value="6-blade_b-propeller_TolB-like"/>
</dbReference>
<protein>
    <recommendedName>
        <fullName evidence="2">Glucose/Sorbosone dehydrogenase domain-containing protein</fullName>
    </recommendedName>
</protein>
<feature type="region of interest" description="Disordered" evidence="1">
    <location>
        <begin position="29"/>
        <end position="68"/>
    </location>
</feature>
<accession>A0A917D126</accession>
<evidence type="ECO:0000313" key="4">
    <source>
        <dbReference type="Proteomes" id="UP000654257"/>
    </source>
</evidence>
<dbReference type="Pfam" id="PF07995">
    <property type="entry name" value="GSDH"/>
    <property type="match status" value="1"/>
</dbReference>
<dbReference type="Proteomes" id="UP000654257">
    <property type="component" value="Unassembled WGS sequence"/>
</dbReference>
<dbReference type="Gene3D" id="2.120.10.30">
    <property type="entry name" value="TolB, C-terminal domain"/>
    <property type="match status" value="1"/>
</dbReference>
<reference evidence="3" key="1">
    <citation type="journal article" date="2014" name="Int. J. Syst. Evol. Microbiol.">
        <title>Complete genome sequence of Corynebacterium casei LMG S-19264T (=DSM 44701T), isolated from a smear-ripened cheese.</title>
        <authorList>
            <consortium name="US DOE Joint Genome Institute (JGI-PGF)"/>
            <person name="Walter F."/>
            <person name="Albersmeier A."/>
            <person name="Kalinowski J."/>
            <person name="Ruckert C."/>
        </authorList>
    </citation>
    <scope>NUCLEOTIDE SEQUENCE</scope>
    <source>
        <strain evidence="3">CCM 7905</strain>
    </source>
</reference>
<name>A0A917D126_9NOCA</name>
<feature type="compositionally biased region" description="Pro residues" evidence="1">
    <location>
        <begin position="56"/>
        <end position="67"/>
    </location>
</feature>
<keyword evidence="4" id="KW-1185">Reference proteome</keyword>
<dbReference type="SUPFAM" id="SSF101898">
    <property type="entry name" value="NHL repeat"/>
    <property type="match status" value="1"/>
</dbReference>
<evidence type="ECO:0000313" key="3">
    <source>
        <dbReference type="EMBL" id="GGG06284.1"/>
    </source>
</evidence>
<gene>
    <name evidence="3" type="ORF">GCM10007304_20480</name>
</gene>
<dbReference type="InterPro" id="IPR012938">
    <property type="entry name" value="Glc/Sorbosone_DH"/>
</dbReference>
<proteinExistence type="predicted"/>
<comment type="caution">
    <text evidence="3">The sequence shown here is derived from an EMBL/GenBank/DDBJ whole genome shotgun (WGS) entry which is preliminary data.</text>
</comment>
<feature type="compositionally biased region" description="Low complexity" evidence="1">
    <location>
        <begin position="29"/>
        <end position="43"/>
    </location>
</feature>
<organism evidence="3 4">
    <name type="scientific">Rhodococcoides trifolii</name>
    <dbReference type="NCBI Taxonomy" id="908250"/>
    <lineage>
        <taxon>Bacteria</taxon>
        <taxon>Bacillati</taxon>
        <taxon>Actinomycetota</taxon>
        <taxon>Actinomycetes</taxon>
        <taxon>Mycobacteriales</taxon>
        <taxon>Nocardiaceae</taxon>
        <taxon>Rhodococcoides</taxon>
    </lineage>
</organism>
<evidence type="ECO:0000259" key="2">
    <source>
        <dbReference type="Pfam" id="PF07995"/>
    </source>
</evidence>
<feature type="domain" description="Glucose/Sorbosone dehydrogenase" evidence="2">
    <location>
        <begin position="84"/>
        <end position="221"/>
    </location>
</feature>
<dbReference type="PROSITE" id="PS51257">
    <property type="entry name" value="PROKAR_LIPOPROTEIN"/>
    <property type="match status" value="1"/>
</dbReference>
<dbReference type="EMBL" id="BMCU01000002">
    <property type="protein sequence ID" value="GGG06284.1"/>
    <property type="molecule type" value="Genomic_DNA"/>
</dbReference>
<evidence type="ECO:0000256" key="1">
    <source>
        <dbReference type="SAM" id="MobiDB-lite"/>
    </source>
</evidence>
<reference evidence="3" key="2">
    <citation type="submission" date="2020-09" db="EMBL/GenBank/DDBJ databases">
        <authorList>
            <person name="Sun Q."/>
            <person name="Sedlacek I."/>
        </authorList>
    </citation>
    <scope>NUCLEOTIDE SEQUENCE</scope>
    <source>
        <strain evidence="3">CCM 7905</strain>
    </source>
</reference>